<protein>
    <submittedName>
        <fullName evidence="2">Cell filamentation protein Fic</fullName>
    </submittedName>
</protein>
<keyword evidence="3" id="KW-1185">Reference proteome</keyword>
<dbReference type="PIRSF" id="PIRSF015268">
    <property type="entry name" value="Virulence_RhuM"/>
    <property type="match status" value="1"/>
</dbReference>
<dbReference type="InterPro" id="IPR011204">
    <property type="entry name" value="Virulence_RhuM-like"/>
</dbReference>
<dbReference type="InterPro" id="IPR003497">
    <property type="entry name" value="BRO_N_domain"/>
</dbReference>
<dbReference type="AlphaFoldDB" id="A0A3D8IU00"/>
<sequence>MDNNQLQSILYHIKQTDLQINVIIKDESIWATQRAIAGLFGVDRSVISRHLSNIFKEEELDEKVVCAKIAHTTPHGAIEEKTQTKEVSYYNLDAIISVGYRVNSKEATSFRIWATNILKEYTIQGYSLNREQLEQGSGVFGKDYFKKLLETIRSIRASERRIYQQITDIFAECSLDYDPTSPITREFFAFIQNRFHYAITGKTASEIIYSKADSSLPHMGLTTWRNAPEGRILKSDTEVAKNYLSEEEIKKLERLISGYFDYIEDLVERENTFSMKEFKVSVDKFLSFRDYQILPDNGKISRKEALERAQSEYEIFNKTQKINSDFDKALKALQKR</sequence>
<dbReference type="PANTHER" id="PTHR35810">
    <property type="entry name" value="CYTOPLASMIC PROTEIN-RELATED"/>
    <property type="match status" value="1"/>
</dbReference>
<dbReference type="EMBL" id="NXLV01000023">
    <property type="protein sequence ID" value="RDU68758.1"/>
    <property type="molecule type" value="Genomic_DNA"/>
</dbReference>
<comment type="caution">
    <text evidence="2">The sequence shown here is derived from an EMBL/GenBank/DDBJ whole genome shotgun (WGS) entry which is preliminary data.</text>
</comment>
<dbReference type="Proteomes" id="UP000257045">
    <property type="component" value="Unassembled WGS sequence"/>
</dbReference>
<dbReference type="PROSITE" id="PS51750">
    <property type="entry name" value="BRO_N"/>
    <property type="match status" value="1"/>
</dbReference>
<gene>
    <name evidence="2" type="ORF">CQA58_08020</name>
</gene>
<dbReference type="Pfam" id="PF13310">
    <property type="entry name" value="Virulence_RhuM"/>
    <property type="match status" value="1"/>
</dbReference>
<name>A0A3D8IU00_9HELI</name>
<accession>A0A3D8IU00</accession>
<dbReference type="OrthoDB" id="9802752at2"/>
<dbReference type="PANTHER" id="PTHR35810:SF1">
    <property type="entry name" value="CYTOPLASMIC PROTEIN"/>
    <property type="match status" value="1"/>
</dbReference>
<proteinExistence type="predicted"/>
<organism evidence="2 3">
    <name type="scientific">Helicobacter brantae</name>
    <dbReference type="NCBI Taxonomy" id="375927"/>
    <lineage>
        <taxon>Bacteria</taxon>
        <taxon>Pseudomonadati</taxon>
        <taxon>Campylobacterota</taxon>
        <taxon>Epsilonproteobacteria</taxon>
        <taxon>Campylobacterales</taxon>
        <taxon>Helicobacteraceae</taxon>
        <taxon>Helicobacter</taxon>
    </lineage>
</organism>
<feature type="domain" description="Bro-N" evidence="1">
    <location>
        <begin position="3"/>
        <end position="125"/>
    </location>
</feature>
<evidence type="ECO:0000313" key="2">
    <source>
        <dbReference type="EMBL" id="RDU68758.1"/>
    </source>
</evidence>
<reference evidence="2 3" key="1">
    <citation type="submission" date="2018-04" db="EMBL/GenBank/DDBJ databases">
        <title>Novel Campyloabacter and Helicobacter Species and Strains.</title>
        <authorList>
            <person name="Mannion A.J."/>
            <person name="Shen Z."/>
            <person name="Fox J.G."/>
        </authorList>
    </citation>
    <scope>NUCLEOTIDE SEQUENCE [LARGE SCALE GENOMIC DNA]</scope>
    <source>
        <strain evidence="2 3">MIT 04-9366</strain>
    </source>
</reference>
<evidence type="ECO:0000313" key="3">
    <source>
        <dbReference type="Proteomes" id="UP000257045"/>
    </source>
</evidence>
<evidence type="ECO:0000259" key="1">
    <source>
        <dbReference type="PROSITE" id="PS51750"/>
    </source>
</evidence>